<comment type="subcellular location">
    <subcellularLocation>
        <location evidence="3">Cytoplasm</location>
    </subcellularLocation>
</comment>
<gene>
    <name evidence="3" type="primary">rbfA</name>
    <name evidence="4" type="ORF">AKJ08_0408</name>
</gene>
<protein>
    <recommendedName>
        <fullName evidence="3">Ribosome-binding factor A</fullName>
    </recommendedName>
</protein>
<comment type="subunit">
    <text evidence="3">Monomer. Binds 30S ribosomal subunits, but not 50S ribosomal subunits or 70S ribosomes.</text>
</comment>
<comment type="similarity">
    <text evidence="3">Belongs to the RbfA family.</text>
</comment>
<dbReference type="InterPro" id="IPR015946">
    <property type="entry name" value="KH_dom-like_a/b"/>
</dbReference>
<keyword evidence="1 3" id="KW-0963">Cytoplasm</keyword>
<organism evidence="4 5">
    <name type="scientific">Vulgatibacter incomptus</name>
    <dbReference type="NCBI Taxonomy" id="1391653"/>
    <lineage>
        <taxon>Bacteria</taxon>
        <taxon>Pseudomonadati</taxon>
        <taxon>Myxococcota</taxon>
        <taxon>Myxococcia</taxon>
        <taxon>Myxococcales</taxon>
        <taxon>Cystobacterineae</taxon>
        <taxon>Vulgatibacteraceae</taxon>
        <taxon>Vulgatibacter</taxon>
    </lineage>
</organism>
<dbReference type="PATRIC" id="fig|1391653.3.peg.423"/>
<dbReference type="NCBIfam" id="TIGR00082">
    <property type="entry name" value="rbfA"/>
    <property type="match status" value="1"/>
</dbReference>
<reference evidence="4 5" key="1">
    <citation type="submission" date="2015-08" db="EMBL/GenBank/DDBJ databases">
        <authorList>
            <person name="Babu N.S."/>
            <person name="Beckwith C.J."/>
            <person name="Beseler K.G."/>
            <person name="Brison A."/>
            <person name="Carone J.V."/>
            <person name="Caskin T.P."/>
            <person name="Diamond M."/>
            <person name="Durham M.E."/>
            <person name="Foxe J.M."/>
            <person name="Go M."/>
            <person name="Henderson B.A."/>
            <person name="Jones I.B."/>
            <person name="McGettigan J.A."/>
            <person name="Micheletti S.J."/>
            <person name="Nasrallah M.E."/>
            <person name="Ortiz D."/>
            <person name="Piller C.R."/>
            <person name="Privatt S.R."/>
            <person name="Schneider S.L."/>
            <person name="Sharp S."/>
            <person name="Smith T.C."/>
            <person name="Stanton J.D."/>
            <person name="Ullery H.E."/>
            <person name="Wilson R.J."/>
            <person name="Serrano M.G."/>
            <person name="Buck G."/>
            <person name="Lee V."/>
            <person name="Wang Y."/>
            <person name="Carvalho R."/>
            <person name="Voegtly L."/>
            <person name="Shi R."/>
            <person name="Duckworth R."/>
            <person name="Johnson A."/>
            <person name="Loviza R."/>
            <person name="Walstead R."/>
            <person name="Shah Z."/>
            <person name="Kiflezghi M."/>
            <person name="Wade K."/>
            <person name="Ball S.L."/>
            <person name="Bradley K.W."/>
            <person name="Asai D.J."/>
            <person name="Bowman C.A."/>
            <person name="Russell D.A."/>
            <person name="Pope W.H."/>
            <person name="Jacobs-Sera D."/>
            <person name="Hendrix R.W."/>
            <person name="Hatfull G.F."/>
        </authorList>
    </citation>
    <scope>NUCLEOTIDE SEQUENCE [LARGE SCALE GENOMIC DNA]</scope>
    <source>
        <strain evidence="4 5">DSM 27710</strain>
    </source>
</reference>
<sequence>MAHLIQQELGRLFTKGFKDPRITGFVTITGVKLSPDLKQAVVYYSVLGEPSEPKETAAGLKAAVGYIRREVGQTLSLRYTPEIKFIFDEAIERGDRIERLIKEIKDRDAEARSEDETKE</sequence>
<comment type="function">
    <text evidence="3">One of several proteins that assist in the late maturation steps of the functional core of the 30S ribosomal subunit. Associates with free 30S ribosomal subunits (but not with 30S subunits that are part of 70S ribosomes or polysomes). Required for efficient processing of 16S rRNA. May interact with the 5'-terminal helix region of 16S rRNA.</text>
</comment>
<dbReference type="AlphaFoldDB" id="A0A0K1P9C4"/>
<evidence type="ECO:0000256" key="3">
    <source>
        <dbReference type="HAMAP-Rule" id="MF_00003"/>
    </source>
</evidence>
<dbReference type="KEGG" id="vin:AKJ08_0408"/>
<dbReference type="InterPro" id="IPR023799">
    <property type="entry name" value="RbfA_dom_sf"/>
</dbReference>
<keyword evidence="2 3" id="KW-0690">Ribosome biogenesis</keyword>
<dbReference type="STRING" id="1391653.AKJ08_0408"/>
<dbReference type="InterPro" id="IPR000238">
    <property type="entry name" value="RbfA"/>
</dbReference>
<dbReference type="Proteomes" id="UP000055590">
    <property type="component" value="Chromosome"/>
</dbReference>
<dbReference type="SUPFAM" id="SSF89919">
    <property type="entry name" value="Ribosome-binding factor A, RbfA"/>
    <property type="match status" value="1"/>
</dbReference>
<accession>A0A0K1P9C4</accession>
<dbReference type="InterPro" id="IPR020053">
    <property type="entry name" value="Ribosome-bd_factorA_CS"/>
</dbReference>
<dbReference type="HAMAP" id="MF_00003">
    <property type="entry name" value="RbfA"/>
    <property type="match status" value="1"/>
</dbReference>
<dbReference type="Pfam" id="PF02033">
    <property type="entry name" value="RBFA"/>
    <property type="match status" value="1"/>
</dbReference>
<name>A0A0K1P9C4_9BACT</name>
<evidence type="ECO:0000256" key="2">
    <source>
        <dbReference type="ARBA" id="ARBA00022517"/>
    </source>
</evidence>
<dbReference type="GO" id="GO:0043024">
    <property type="term" value="F:ribosomal small subunit binding"/>
    <property type="evidence" value="ECO:0007669"/>
    <property type="project" value="TreeGrafter"/>
</dbReference>
<evidence type="ECO:0000313" key="4">
    <source>
        <dbReference type="EMBL" id="AKU90021.1"/>
    </source>
</evidence>
<evidence type="ECO:0000313" key="5">
    <source>
        <dbReference type="Proteomes" id="UP000055590"/>
    </source>
</evidence>
<dbReference type="PANTHER" id="PTHR33515">
    <property type="entry name" value="RIBOSOME-BINDING FACTOR A, CHLOROPLASTIC-RELATED"/>
    <property type="match status" value="1"/>
</dbReference>
<dbReference type="PANTHER" id="PTHR33515:SF1">
    <property type="entry name" value="RIBOSOME-BINDING FACTOR A, CHLOROPLASTIC-RELATED"/>
    <property type="match status" value="1"/>
</dbReference>
<proteinExistence type="inferred from homology"/>
<keyword evidence="5" id="KW-1185">Reference proteome</keyword>
<dbReference type="EMBL" id="CP012332">
    <property type="protein sequence ID" value="AKU90021.1"/>
    <property type="molecule type" value="Genomic_DNA"/>
</dbReference>
<dbReference type="PROSITE" id="PS01319">
    <property type="entry name" value="RBFA"/>
    <property type="match status" value="1"/>
</dbReference>
<dbReference type="Gene3D" id="3.30.300.20">
    <property type="match status" value="1"/>
</dbReference>
<evidence type="ECO:0000256" key="1">
    <source>
        <dbReference type="ARBA" id="ARBA00022490"/>
    </source>
</evidence>
<dbReference type="GO" id="GO:0030490">
    <property type="term" value="P:maturation of SSU-rRNA"/>
    <property type="evidence" value="ECO:0007669"/>
    <property type="project" value="UniProtKB-UniRule"/>
</dbReference>
<dbReference type="GO" id="GO:0005829">
    <property type="term" value="C:cytosol"/>
    <property type="evidence" value="ECO:0007669"/>
    <property type="project" value="TreeGrafter"/>
</dbReference>